<sequence length="183" mass="19941">MTTRRHLLAAAATLAPLALTLKSAMADEGTGDRKKTGHTSGERADFLFVQNARSIVHANGRLTLKGISPATVMFSDRPERIAGHMTTARFVPFWSEGEESFLLDPPNATLSFLENRDMEDVVLVLQEPELVGDDLSYQVRVLEGTLPAEAGPASLFIDIIGMPLTPVSFAGVGRRSFRRAVIY</sequence>
<organism evidence="2 3">
    <name type="scientific">Thiocapsa roseopersicina</name>
    <dbReference type="NCBI Taxonomy" id="1058"/>
    <lineage>
        <taxon>Bacteria</taxon>
        <taxon>Pseudomonadati</taxon>
        <taxon>Pseudomonadota</taxon>
        <taxon>Gammaproteobacteria</taxon>
        <taxon>Chromatiales</taxon>
        <taxon>Chromatiaceae</taxon>
        <taxon>Thiocapsa</taxon>
    </lineage>
</organism>
<name>A0A1H2QVU7_THIRO</name>
<gene>
    <name evidence="2" type="ORF">SAMN05421783_101443</name>
</gene>
<feature type="signal peptide" evidence="1">
    <location>
        <begin position="1"/>
        <end position="26"/>
    </location>
</feature>
<dbReference type="STRING" id="1058.SAMN05421783_101443"/>
<accession>A0A1H2QVU7</accession>
<evidence type="ECO:0000313" key="2">
    <source>
        <dbReference type="EMBL" id="SDW11286.1"/>
    </source>
</evidence>
<proteinExistence type="predicted"/>
<dbReference type="Proteomes" id="UP000198816">
    <property type="component" value="Unassembled WGS sequence"/>
</dbReference>
<evidence type="ECO:0000256" key="1">
    <source>
        <dbReference type="SAM" id="SignalP"/>
    </source>
</evidence>
<dbReference type="PROSITE" id="PS51318">
    <property type="entry name" value="TAT"/>
    <property type="match status" value="1"/>
</dbReference>
<dbReference type="AlphaFoldDB" id="A0A1H2QVU7"/>
<dbReference type="EMBL" id="FNNZ01000001">
    <property type="protein sequence ID" value="SDW11286.1"/>
    <property type="molecule type" value="Genomic_DNA"/>
</dbReference>
<dbReference type="RefSeq" id="WP_175534452.1">
    <property type="nucleotide sequence ID" value="NZ_FNNZ01000001.1"/>
</dbReference>
<feature type="chain" id="PRO_5011473167" evidence="1">
    <location>
        <begin position="27"/>
        <end position="183"/>
    </location>
</feature>
<protein>
    <submittedName>
        <fullName evidence="2">Uncharacterized protein</fullName>
    </submittedName>
</protein>
<reference evidence="3" key="1">
    <citation type="submission" date="2016-10" db="EMBL/GenBank/DDBJ databases">
        <authorList>
            <person name="Varghese N."/>
            <person name="Submissions S."/>
        </authorList>
    </citation>
    <scope>NUCLEOTIDE SEQUENCE [LARGE SCALE GENOMIC DNA]</scope>
    <source>
        <strain evidence="3">DSM 217</strain>
    </source>
</reference>
<evidence type="ECO:0000313" key="3">
    <source>
        <dbReference type="Proteomes" id="UP000198816"/>
    </source>
</evidence>
<keyword evidence="3" id="KW-1185">Reference proteome</keyword>
<dbReference type="InterPro" id="IPR006311">
    <property type="entry name" value="TAT_signal"/>
</dbReference>
<keyword evidence="1" id="KW-0732">Signal</keyword>